<reference evidence="2 3" key="1">
    <citation type="journal article" date="2021" name="Elife">
        <title>Chloroplast acquisition without the gene transfer in kleptoplastic sea slugs, Plakobranchus ocellatus.</title>
        <authorList>
            <person name="Maeda T."/>
            <person name="Takahashi S."/>
            <person name="Yoshida T."/>
            <person name="Shimamura S."/>
            <person name="Takaki Y."/>
            <person name="Nagai Y."/>
            <person name="Toyoda A."/>
            <person name="Suzuki Y."/>
            <person name="Arimoto A."/>
            <person name="Ishii H."/>
            <person name="Satoh N."/>
            <person name="Nishiyama T."/>
            <person name="Hasebe M."/>
            <person name="Maruyama T."/>
            <person name="Minagawa J."/>
            <person name="Obokata J."/>
            <person name="Shigenobu S."/>
        </authorList>
    </citation>
    <scope>NUCLEOTIDE SEQUENCE [LARGE SCALE GENOMIC DNA]</scope>
</reference>
<sequence length="111" mass="12617">MQDKSLTSVNDIAYGTHRDRTLKQVYDWVLNGWPAKTEEHFRAFAARKNDLSVESGCLLWGIRAVVPSALQPKVLELLHGETHVGMAQMKALARSWVRWSQIDAEIEKSVK</sequence>
<dbReference type="EMBL" id="BMAT01003411">
    <property type="protein sequence ID" value="GFS24968.1"/>
    <property type="molecule type" value="Genomic_DNA"/>
</dbReference>
<evidence type="ECO:0000259" key="1">
    <source>
        <dbReference type="Pfam" id="PF17921"/>
    </source>
</evidence>
<accession>A0AAV4JTE6</accession>
<feature type="domain" description="Integrase zinc-binding" evidence="1">
    <location>
        <begin position="66"/>
        <end position="111"/>
    </location>
</feature>
<gene>
    <name evidence="2" type="ORF">ElyMa_001676400</name>
</gene>
<dbReference type="InterPro" id="IPR041588">
    <property type="entry name" value="Integrase_H2C2"/>
</dbReference>
<keyword evidence="3" id="KW-1185">Reference proteome</keyword>
<dbReference type="AlphaFoldDB" id="A0AAV4JTE6"/>
<proteinExistence type="predicted"/>
<dbReference type="InterPro" id="IPR050951">
    <property type="entry name" value="Retrovirus_Pol_polyprotein"/>
</dbReference>
<dbReference type="Gene3D" id="1.10.340.70">
    <property type="match status" value="1"/>
</dbReference>
<dbReference type="Proteomes" id="UP000762676">
    <property type="component" value="Unassembled WGS sequence"/>
</dbReference>
<protein>
    <submittedName>
        <fullName evidence="2">Transposon Tf2-6 polyprotein</fullName>
    </submittedName>
</protein>
<organism evidence="2 3">
    <name type="scientific">Elysia marginata</name>
    <dbReference type="NCBI Taxonomy" id="1093978"/>
    <lineage>
        <taxon>Eukaryota</taxon>
        <taxon>Metazoa</taxon>
        <taxon>Spiralia</taxon>
        <taxon>Lophotrochozoa</taxon>
        <taxon>Mollusca</taxon>
        <taxon>Gastropoda</taxon>
        <taxon>Heterobranchia</taxon>
        <taxon>Euthyneura</taxon>
        <taxon>Panpulmonata</taxon>
        <taxon>Sacoglossa</taxon>
        <taxon>Placobranchoidea</taxon>
        <taxon>Plakobranchidae</taxon>
        <taxon>Elysia</taxon>
    </lineage>
</organism>
<evidence type="ECO:0000313" key="3">
    <source>
        <dbReference type="Proteomes" id="UP000762676"/>
    </source>
</evidence>
<dbReference type="Pfam" id="PF17921">
    <property type="entry name" value="Integrase_H2C2"/>
    <property type="match status" value="1"/>
</dbReference>
<dbReference type="PANTHER" id="PTHR37984">
    <property type="entry name" value="PROTEIN CBG26694"/>
    <property type="match status" value="1"/>
</dbReference>
<dbReference type="PANTHER" id="PTHR37984:SF12">
    <property type="entry name" value="RIBONUCLEASE H"/>
    <property type="match status" value="1"/>
</dbReference>
<name>A0AAV4JTE6_9GAST</name>
<evidence type="ECO:0000313" key="2">
    <source>
        <dbReference type="EMBL" id="GFS24968.1"/>
    </source>
</evidence>
<comment type="caution">
    <text evidence="2">The sequence shown here is derived from an EMBL/GenBank/DDBJ whole genome shotgun (WGS) entry which is preliminary data.</text>
</comment>